<dbReference type="OrthoDB" id="5597114at2759"/>
<accession>A0A2G5BEJ7</accession>
<keyword evidence="1" id="KW-0732">Signal</keyword>
<name>A0A2G5BEJ7_COERN</name>
<feature type="chain" id="PRO_5013834937" evidence="1">
    <location>
        <begin position="22"/>
        <end position="144"/>
    </location>
</feature>
<reference evidence="2 3" key="1">
    <citation type="journal article" date="2015" name="Genome Biol. Evol.">
        <title>Phylogenomic analyses indicate that early fungi evolved digesting cell walls of algal ancestors of land plants.</title>
        <authorList>
            <person name="Chang Y."/>
            <person name="Wang S."/>
            <person name="Sekimoto S."/>
            <person name="Aerts A.L."/>
            <person name="Choi C."/>
            <person name="Clum A."/>
            <person name="LaButti K.M."/>
            <person name="Lindquist E.A."/>
            <person name="Yee Ngan C."/>
            <person name="Ohm R.A."/>
            <person name="Salamov A.A."/>
            <person name="Grigoriev I.V."/>
            <person name="Spatafora J.W."/>
            <person name="Berbee M.L."/>
        </authorList>
    </citation>
    <scope>NUCLEOTIDE SEQUENCE [LARGE SCALE GENOMIC DNA]</scope>
    <source>
        <strain evidence="2 3">NRRL 1564</strain>
    </source>
</reference>
<gene>
    <name evidence="2" type="ORF">COEREDRAFT_86052</name>
</gene>
<evidence type="ECO:0000313" key="3">
    <source>
        <dbReference type="Proteomes" id="UP000242474"/>
    </source>
</evidence>
<organism evidence="2 3">
    <name type="scientific">Coemansia reversa (strain ATCC 12441 / NRRL 1564)</name>
    <dbReference type="NCBI Taxonomy" id="763665"/>
    <lineage>
        <taxon>Eukaryota</taxon>
        <taxon>Fungi</taxon>
        <taxon>Fungi incertae sedis</taxon>
        <taxon>Zoopagomycota</taxon>
        <taxon>Kickxellomycotina</taxon>
        <taxon>Kickxellomycetes</taxon>
        <taxon>Kickxellales</taxon>
        <taxon>Kickxellaceae</taxon>
        <taxon>Coemansia</taxon>
    </lineage>
</organism>
<dbReference type="EMBL" id="KZ303494">
    <property type="protein sequence ID" value="PIA17421.1"/>
    <property type="molecule type" value="Genomic_DNA"/>
</dbReference>
<proteinExistence type="predicted"/>
<sequence length="144" mass="15528">MKLHVATLSAVVLAGTKHAVAINYQPNGVTAFTPVSVLMSAPTPNPNVYRGADKDYDDMIGVIKHNIPKTENFSVSGQTTRVTDPSSALLAQLLTPLKTVLTRMLEGIESRLENANPDNLAGMLRGPISELKQYLISIWPTSSL</sequence>
<dbReference type="AlphaFoldDB" id="A0A2G5BEJ7"/>
<evidence type="ECO:0000256" key="1">
    <source>
        <dbReference type="SAM" id="SignalP"/>
    </source>
</evidence>
<evidence type="ECO:0000313" key="2">
    <source>
        <dbReference type="EMBL" id="PIA17421.1"/>
    </source>
</evidence>
<dbReference type="Proteomes" id="UP000242474">
    <property type="component" value="Unassembled WGS sequence"/>
</dbReference>
<protein>
    <submittedName>
        <fullName evidence="2">Uncharacterized protein</fullName>
    </submittedName>
</protein>
<feature type="signal peptide" evidence="1">
    <location>
        <begin position="1"/>
        <end position="21"/>
    </location>
</feature>
<keyword evidence="3" id="KW-1185">Reference proteome</keyword>